<name>A0A0J8GF37_9LIST</name>
<proteinExistence type="predicted"/>
<keyword evidence="1" id="KW-0812">Transmembrane</keyword>
<dbReference type="PANTHER" id="PTHR40042">
    <property type="entry name" value="HYPOTHETICAL MEMBRANE SPANNING PROTEIN"/>
    <property type="match status" value="1"/>
</dbReference>
<dbReference type="Pfam" id="PF07187">
    <property type="entry name" value="DUF1405"/>
    <property type="match status" value="1"/>
</dbReference>
<comment type="caution">
    <text evidence="2">The sequence shown here is derived from an EMBL/GenBank/DDBJ whole genome shotgun (WGS) entry which is preliminary data.</text>
</comment>
<dbReference type="Proteomes" id="UP000052258">
    <property type="component" value="Unassembled WGS sequence"/>
</dbReference>
<dbReference type="PANTHER" id="PTHR40042:SF1">
    <property type="entry name" value="DUF1405 DOMAIN-CONTAINING PROTEIN"/>
    <property type="match status" value="1"/>
</dbReference>
<feature type="transmembrane region" description="Helical" evidence="1">
    <location>
        <begin position="160"/>
        <end position="180"/>
    </location>
</feature>
<evidence type="ECO:0000313" key="3">
    <source>
        <dbReference type="Proteomes" id="UP000052258"/>
    </source>
</evidence>
<keyword evidence="3" id="KW-1185">Reference proteome</keyword>
<reference evidence="2 3" key="1">
    <citation type="journal article" date="2015" name="Genome Biol. Evol.">
        <title>Comparative Genomics of Listeria Sensu Lato: Genus-Wide Differences in Evolutionary Dynamics and the Progressive Gain of Complex, Potentially Pathogenicity-Related Traits through Lateral Gene Transfer.</title>
        <authorList>
            <person name="Chiara M."/>
            <person name="Caruso M."/>
            <person name="D'Erchia A.M."/>
            <person name="Manzari C."/>
            <person name="Fraccalvieri R."/>
            <person name="Goffredo E."/>
            <person name="Latorre L."/>
            <person name="Miccolupo A."/>
            <person name="Padalino I."/>
            <person name="Santagada G."/>
            <person name="Chiocco D."/>
            <person name="Pesole G."/>
            <person name="Horner D.S."/>
            <person name="Parisi A."/>
        </authorList>
    </citation>
    <scope>NUCLEOTIDE SEQUENCE [LARGE SCALE GENOMIC DNA]</scope>
    <source>
        <strain evidence="2 3">1991</strain>
    </source>
</reference>
<evidence type="ECO:0000313" key="2">
    <source>
        <dbReference type="EMBL" id="KMT61302.1"/>
    </source>
</evidence>
<protein>
    <recommendedName>
        <fullName evidence="4">DUF1405 domain-containing protein</fullName>
    </recommendedName>
</protein>
<gene>
    <name evidence="2" type="ORF">X560_0121</name>
</gene>
<accession>A0A0J8GF37</accession>
<feature type="transmembrane region" description="Helical" evidence="1">
    <location>
        <begin position="39"/>
        <end position="61"/>
    </location>
</feature>
<dbReference type="AlphaFoldDB" id="A0A0J8GF37"/>
<dbReference type="InterPro" id="IPR009845">
    <property type="entry name" value="DUF1405"/>
</dbReference>
<dbReference type="PATRIC" id="fig|1430899.3.peg.121"/>
<sequence length="196" mass="23286">MYAWLQNRTFLRLLLIINFLGAIYGYIWYIPQLEITKPVFWLFVPDSPTAVLFFFFVIAAFLAKKHWPLMEALAFVSLMKYGLWAVGMNIFLMIDTQTLIWTGVMLMISHGFMAIQAMVYAPFYRFRIGHFMIAAVWVLHNDVIDYLFGQMPIYMGLERFLPYIGYATFWLTIFVLTYVYQKSLKENHFKLELFQD</sequence>
<feature type="transmembrane region" description="Helical" evidence="1">
    <location>
        <begin position="100"/>
        <end position="121"/>
    </location>
</feature>
<evidence type="ECO:0000256" key="1">
    <source>
        <dbReference type="SAM" id="Phobius"/>
    </source>
</evidence>
<keyword evidence="1" id="KW-1133">Transmembrane helix</keyword>
<feature type="transmembrane region" description="Helical" evidence="1">
    <location>
        <begin position="9"/>
        <end position="27"/>
    </location>
</feature>
<dbReference type="OrthoDB" id="152213at2"/>
<feature type="transmembrane region" description="Helical" evidence="1">
    <location>
        <begin position="73"/>
        <end position="94"/>
    </location>
</feature>
<feature type="transmembrane region" description="Helical" evidence="1">
    <location>
        <begin position="128"/>
        <end position="148"/>
    </location>
</feature>
<dbReference type="EMBL" id="AZHO01000003">
    <property type="protein sequence ID" value="KMT61302.1"/>
    <property type="molecule type" value="Genomic_DNA"/>
</dbReference>
<organism evidence="2 3">
    <name type="scientific">Listeria fleischmannii 1991</name>
    <dbReference type="NCBI Taxonomy" id="1430899"/>
    <lineage>
        <taxon>Bacteria</taxon>
        <taxon>Bacillati</taxon>
        <taxon>Bacillota</taxon>
        <taxon>Bacilli</taxon>
        <taxon>Bacillales</taxon>
        <taxon>Listeriaceae</taxon>
        <taxon>Listeria</taxon>
    </lineage>
</organism>
<keyword evidence="1" id="KW-0472">Membrane</keyword>
<evidence type="ECO:0008006" key="4">
    <source>
        <dbReference type="Google" id="ProtNLM"/>
    </source>
</evidence>